<evidence type="ECO:0000313" key="2">
    <source>
        <dbReference type="EMBL" id="WAX56790.1"/>
    </source>
</evidence>
<sequence>MAFSDLGLTTRASCLLAAGGTAVLCGLVLGEVDLVRAGVLAVAIPVLAAFAVNRSRVLIGNRRSVRPEHASSGDSVVVQLTITNRSRLRTGSLMLEDQMPAQLPGRARFVLDGLASRESRVVSYRLPALPRGRYQAGPLRIRLTDPFHLIDVRRAFTATSEFVIRPVVDSLPPVSPPLSHDIGDNSGSHSIGTHGADDASTREYRTGDALRKIHWRSSARIGALMVRQEERPWQGQATLVLDLRESAHVDAGPDAGATDERARSSLEWAVSAAASIGTHLLSSGRRTELICDVQASQRLRPDGPLGLVEYLATVRPARAASLAPARNLLTISARESALIALLGEVDPASLRVLADCHQRGSAVPAVAFVLDTGTWAGRPPAGPGSDHQVAVRVLRSAGWRVAVVRHGAAVADVWREALRTSATGALR</sequence>
<dbReference type="Pfam" id="PF01882">
    <property type="entry name" value="DUF58"/>
    <property type="match status" value="1"/>
</dbReference>
<dbReference type="EMBL" id="CP097463">
    <property type="protein sequence ID" value="WAX56790.1"/>
    <property type="molecule type" value="Genomic_DNA"/>
</dbReference>
<organism evidence="2 3">
    <name type="scientific">Jatrophihabitans cynanchi</name>
    <dbReference type="NCBI Taxonomy" id="2944128"/>
    <lineage>
        <taxon>Bacteria</taxon>
        <taxon>Bacillati</taxon>
        <taxon>Actinomycetota</taxon>
        <taxon>Actinomycetes</taxon>
        <taxon>Jatrophihabitantales</taxon>
        <taxon>Jatrophihabitantaceae</taxon>
        <taxon>Jatrophihabitans</taxon>
    </lineage>
</organism>
<dbReference type="Proteomes" id="UP001164693">
    <property type="component" value="Chromosome"/>
</dbReference>
<reference evidence="2" key="1">
    <citation type="submission" date="2022-05" db="EMBL/GenBank/DDBJ databases">
        <title>Jatrophihabitans sp. SB3-54 whole genome sequence.</title>
        <authorList>
            <person name="Suh M.K."/>
            <person name="Eom M.K."/>
            <person name="Kim J.S."/>
            <person name="Kim H.S."/>
            <person name="Do H.E."/>
            <person name="Shin Y.K."/>
            <person name="Lee J.-S."/>
        </authorList>
    </citation>
    <scope>NUCLEOTIDE SEQUENCE</scope>
    <source>
        <strain evidence="2">SB3-54</strain>
    </source>
</reference>
<dbReference type="InterPro" id="IPR002881">
    <property type="entry name" value="DUF58"/>
</dbReference>
<dbReference type="RefSeq" id="WP_269443325.1">
    <property type="nucleotide sequence ID" value="NZ_CP097463.1"/>
</dbReference>
<protein>
    <submittedName>
        <fullName evidence="2">DUF58 domain-containing protein</fullName>
    </submittedName>
</protein>
<accession>A0ABY7JYK3</accession>
<proteinExistence type="predicted"/>
<gene>
    <name evidence="2" type="ORF">M6B22_20025</name>
</gene>
<keyword evidence="3" id="KW-1185">Reference proteome</keyword>
<evidence type="ECO:0000313" key="3">
    <source>
        <dbReference type="Proteomes" id="UP001164693"/>
    </source>
</evidence>
<name>A0ABY7JYK3_9ACTN</name>
<evidence type="ECO:0000259" key="1">
    <source>
        <dbReference type="Pfam" id="PF01882"/>
    </source>
</evidence>
<dbReference type="PANTHER" id="PTHR34351:SF1">
    <property type="entry name" value="SLR1927 PROTEIN"/>
    <property type="match status" value="1"/>
</dbReference>
<dbReference type="PANTHER" id="PTHR34351">
    <property type="entry name" value="SLR1927 PROTEIN-RELATED"/>
    <property type="match status" value="1"/>
</dbReference>
<feature type="domain" description="DUF58" evidence="1">
    <location>
        <begin position="201"/>
        <end position="339"/>
    </location>
</feature>